<sequence length="219" mass="25047">MIYNPNYFQLRDYQIDTIAKIIRKNRDAKVNGVVFFGDSITEWYDIEKYYSNIKEKYNSGIAGSTSESLIWICDEAVIKYKPRVMVCLVGTNDLGNTNLRSPREIALNVKKIIDLVKGNLPNIKIVLVSTLPCNEKLQGEAAGKLMRTNKNIKMINSEYQEILKDINNVAFVNVFEQFLNKETNNIKDEFSGDGLHLTEEGYDLLTKFVKPVVDSFMVI</sequence>
<evidence type="ECO:0000313" key="3">
    <source>
        <dbReference type="Proteomes" id="UP000191154"/>
    </source>
</evidence>
<comment type="caution">
    <text evidence="2">The sequence shown here is derived from an EMBL/GenBank/DDBJ whole genome shotgun (WGS) entry which is preliminary data.</text>
</comment>
<keyword evidence="2" id="KW-0378">Hydrolase</keyword>
<dbReference type="AlphaFoldDB" id="A0A1S8NBB1"/>
<organism evidence="2 3">
    <name type="scientific">Clostridium saccharobutylicum</name>
    <dbReference type="NCBI Taxonomy" id="169679"/>
    <lineage>
        <taxon>Bacteria</taxon>
        <taxon>Bacillati</taxon>
        <taxon>Bacillota</taxon>
        <taxon>Clostridia</taxon>
        <taxon>Eubacteriales</taxon>
        <taxon>Clostridiaceae</taxon>
        <taxon>Clostridium</taxon>
    </lineage>
</organism>
<accession>A0A1S8NBB1</accession>
<dbReference type="Proteomes" id="UP000191154">
    <property type="component" value="Unassembled WGS sequence"/>
</dbReference>
<gene>
    <name evidence="2" type="ORF">CLOSAC_18600</name>
</gene>
<dbReference type="InterPro" id="IPR013830">
    <property type="entry name" value="SGNH_hydro"/>
</dbReference>
<protein>
    <submittedName>
        <fullName evidence="2">GDSL-like lipase/acylhydrolase</fullName>
    </submittedName>
</protein>
<dbReference type="InterPro" id="IPR036514">
    <property type="entry name" value="SGNH_hydro_sf"/>
</dbReference>
<evidence type="ECO:0000313" key="2">
    <source>
        <dbReference type="EMBL" id="OOM13774.1"/>
    </source>
</evidence>
<dbReference type="PANTHER" id="PTHR30383:SF5">
    <property type="entry name" value="SGNH HYDROLASE-TYPE ESTERASE DOMAIN-CONTAINING PROTEIN"/>
    <property type="match status" value="1"/>
</dbReference>
<feature type="domain" description="SGNH hydrolase-type esterase" evidence="1">
    <location>
        <begin position="35"/>
        <end position="204"/>
    </location>
</feature>
<dbReference type="Gene3D" id="3.40.50.1110">
    <property type="entry name" value="SGNH hydrolase"/>
    <property type="match status" value="1"/>
</dbReference>
<dbReference type="EMBL" id="LZYZ01000003">
    <property type="protein sequence ID" value="OOM13774.1"/>
    <property type="molecule type" value="Genomic_DNA"/>
</dbReference>
<dbReference type="Pfam" id="PF13472">
    <property type="entry name" value="Lipase_GDSL_2"/>
    <property type="match status" value="1"/>
</dbReference>
<dbReference type="SUPFAM" id="SSF52266">
    <property type="entry name" value="SGNH hydrolase"/>
    <property type="match status" value="1"/>
</dbReference>
<dbReference type="InterPro" id="IPR051532">
    <property type="entry name" value="Ester_Hydrolysis_Enzymes"/>
</dbReference>
<proteinExistence type="predicted"/>
<evidence type="ECO:0000259" key="1">
    <source>
        <dbReference type="Pfam" id="PF13472"/>
    </source>
</evidence>
<reference evidence="2 3" key="1">
    <citation type="submission" date="2016-05" db="EMBL/GenBank/DDBJ databases">
        <title>Microbial solvent formation.</title>
        <authorList>
            <person name="Poehlein A."/>
            <person name="Montoya Solano J.D."/>
            <person name="Flitsch S."/>
            <person name="Krabben P."/>
            <person name="Duerre P."/>
            <person name="Daniel R."/>
        </authorList>
    </citation>
    <scope>NUCLEOTIDE SEQUENCE [LARGE SCALE GENOMIC DNA]</scope>
    <source>
        <strain evidence="2 3">L1-8</strain>
    </source>
</reference>
<dbReference type="PANTHER" id="PTHR30383">
    <property type="entry name" value="THIOESTERASE 1/PROTEASE 1/LYSOPHOSPHOLIPASE L1"/>
    <property type="match status" value="1"/>
</dbReference>
<dbReference type="GO" id="GO:0004622">
    <property type="term" value="F:phosphatidylcholine lysophospholipase activity"/>
    <property type="evidence" value="ECO:0007669"/>
    <property type="project" value="TreeGrafter"/>
</dbReference>
<name>A0A1S8NBB1_CLOSA</name>